<dbReference type="RefSeq" id="XP_025496435.1">
    <property type="nucleotide sequence ID" value="XM_025640460.1"/>
</dbReference>
<feature type="region of interest" description="Disordered" evidence="1">
    <location>
        <begin position="36"/>
        <end position="101"/>
    </location>
</feature>
<keyword evidence="3" id="KW-1185">Reference proteome</keyword>
<accession>A0A319CKZ9</accession>
<reference evidence="2 3" key="1">
    <citation type="submission" date="2016-12" db="EMBL/GenBank/DDBJ databases">
        <title>The genomes of Aspergillus section Nigri reveals drivers in fungal speciation.</title>
        <authorList>
            <consortium name="DOE Joint Genome Institute"/>
            <person name="Vesth T.C."/>
            <person name="Nybo J."/>
            <person name="Theobald S."/>
            <person name="Brandl J."/>
            <person name="Frisvad J.C."/>
            <person name="Nielsen K.F."/>
            <person name="Lyhne E.K."/>
            <person name="Kogle M.E."/>
            <person name="Kuo A."/>
            <person name="Riley R."/>
            <person name="Clum A."/>
            <person name="Nolan M."/>
            <person name="Lipzen A."/>
            <person name="Salamov A."/>
            <person name="Henrissat B."/>
            <person name="Wiebenga A."/>
            <person name="De Vries R.P."/>
            <person name="Grigoriev I.V."/>
            <person name="Mortensen U.H."/>
            <person name="Andersen M.R."/>
            <person name="Baker S.E."/>
        </authorList>
    </citation>
    <scope>NUCLEOTIDE SEQUENCE [LARGE SCALE GENOMIC DNA]</scope>
    <source>
        <strain evidence="2 3">CBS 121591</strain>
    </source>
</reference>
<proteinExistence type="predicted"/>
<protein>
    <recommendedName>
        <fullName evidence="4">NAD(P)-binding domain-containing protein</fullName>
    </recommendedName>
</protein>
<dbReference type="VEuPathDB" id="FungiDB:BO82DRAFT_428688"/>
<evidence type="ECO:0000256" key="1">
    <source>
        <dbReference type="SAM" id="MobiDB-lite"/>
    </source>
</evidence>
<evidence type="ECO:0000313" key="3">
    <source>
        <dbReference type="Proteomes" id="UP000248340"/>
    </source>
</evidence>
<dbReference type="Proteomes" id="UP000248340">
    <property type="component" value="Unassembled WGS sequence"/>
</dbReference>
<gene>
    <name evidence="2" type="ORF">BO82DRAFT_428688</name>
</gene>
<sequence length="274" mass="30136">MSSINSVIVLGATDTIGQEIIKALLDARNPEFTVTAARRPRSNALPPTAPSHFTPQPPPQGDRPWTTHPVSHSGTPSLTSTPPPKPSTPAPPSTMSASSDTFHSHAHELQIFVYKLHAQQALERLVQRQPPRPDGNRLALDGADHGPVVRLNHRPGHLLGEPHDAPVVGHATAAVLRDPVRFRDRPANFAEFTVSSKELLGILQGREQQQHKEGGEDDVKRARRVRSRWMVGWVWRGSSGIGNPRAACRISSIRGYQMLATYGLFEEGNQYVWT</sequence>
<evidence type="ECO:0008006" key="4">
    <source>
        <dbReference type="Google" id="ProtNLM"/>
    </source>
</evidence>
<dbReference type="EMBL" id="KZ821677">
    <property type="protein sequence ID" value="PYH86235.1"/>
    <property type="molecule type" value="Genomic_DNA"/>
</dbReference>
<evidence type="ECO:0000313" key="2">
    <source>
        <dbReference type="EMBL" id="PYH86235.1"/>
    </source>
</evidence>
<dbReference type="AlphaFoldDB" id="A0A319CKZ9"/>
<name>A0A319CKZ9_9EURO</name>
<dbReference type="GeneID" id="37143202"/>
<dbReference type="OrthoDB" id="9974981at2759"/>
<feature type="compositionally biased region" description="Pro residues" evidence="1">
    <location>
        <begin position="81"/>
        <end position="92"/>
    </location>
</feature>
<organism evidence="2 3">
    <name type="scientific">Aspergillus uvarum CBS 121591</name>
    <dbReference type="NCBI Taxonomy" id="1448315"/>
    <lineage>
        <taxon>Eukaryota</taxon>
        <taxon>Fungi</taxon>
        <taxon>Dikarya</taxon>
        <taxon>Ascomycota</taxon>
        <taxon>Pezizomycotina</taxon>
        <taxon>Eurotiomycetes</taxon>
        <taxon>Eurotiomycetidae</taxon>
        <taxon>Eurotiales</taxon>
        <taxon>Aspergillaceae</taxon>
        <taxon>Aspergillus</taxon>
        <taxon>Aspergillus subgen. Circumdati</taxon>
    </lineage>
</organism>
<feature type="compositionally biased region" description="Low complexity" evidence="1">
    <location>
        <begin position="71"/>
        <end position="80"/>
    </location>
</feature>